<accession>J4KNM1</accession>
<dbReference type="STRING" id="655819.J4KNM1"/>
<feature type="region of interest" description="Disordered" evidence="1">
    <location>
        <begin position="785"/>
        <end position="848"/>
    </location>
</feature>
<evidence type="ECO:0000313" key="3">
    <source>
        <dbReference type="Proteomes" id="UP000002762"/>
    </source>
</evidence>
<dbReference type="RefSeq" id="XP_008598234.1">
    <property type="nucleotide sequence ID" value="XM_008600012.1"/>
</dbReference>
<dbReference type="InterPro" id="IPR011990">
    <property type="entry name" value="TPR-like_helical_dom_sf"/>
</dbReference>
<evidence type="ECO:0000313" key="2">
    <source>
        <dbReference type="EMBL" id="EJP65944.1"/>
    </source>
</evidence>
<sequence length="848" mass="93551">MYAGLAALFRARAIRLGAPRFSAAASSPNLAQGRSQCLDQRSLHLSASSPTAATARDTAVQADSKDGRVEETAQVSEIAQTNLARNREIRHAYRHKTPETEAAVAEMLGTTYIPPARQYPTAEATALSLQRARLVARIRVGEETLAARAGRVRRRDALDTLGLLKHTTQPHVAGRAPAMHAMRIVLPKTWTLDVVGSSKSVDYVAARTGLAARLRMTGDRDSPTAVVLRGRAPVLAQAADELIAVCKDVEVYRLGEVTTLDYTARRLWPAIEDAEDGGAFVPPDQRDKIWFHREQQYWIDCAYEKLPRPTRWTEASFDTFIRTIVYGRLKPGKTLSIYHYGIHTDKIRVRMIMEAFEDPAARSCITTPVLQMALQFMATHGGHRASAERLLAQAERWGVPLDTDAFNILLDCYVQVHDARFFHKVLVKMRECCFYPNTRTWLHFLKLVQRDDARLQVEAAMFDLGFFADPSTRRGVGIITAGAAAYQAFRVGETLPSFLRKQIARFGPAWLTEQSVNAVLNEFFLFHPTAAASSHHPDHRLLVERLAAEQGQPTMPSSTRNLILEHCAQPHVCDWDTTLWALEHGMPARRDDAAVGERTATGDTYHHLINLCRATRSPAALAVVVFYAVKERALVERAARTAVAQALLDRGDDAIPPRILSPAMARAIQKEPVETKAHAVRAVEAAMRHTTEGYMPADRLVNVLRDARASDCRLQREGTATAAAAAAAKTEDDGAAAGPVEPEAVTIALEGIDGESARTEVCLDRVFDVRRMVVYNQHAKPAWLVEKQKKKQQRKAKQSETASGQTSEPSSNKTVPEKETKTEEAAAAAAAGEQGGNHPLVQYVNSLH</sequence>
<dbReference type="InParanoid" id="J4KNM1"/>
<dbReference type="GeneID" id="19887927"/>
<reference evidence="2 3" key="1">
    <citation type="journal article" date="2012" name="Sci. Rep.">
        <title>Genomic perspectives on the evolution of fungal entomopathogenicity in Beauveria bassiana.</title>
        <authorList>
            <person name="Xiao G."/>
            <person name="Ying S.H."/>
            <person name="Zheng P."/>
            <person name="Wang Z.L."/>
            <person name="Zhang S."/>
            <person name="Xie X.Q."/>
            <person name="Shang Y."/>
            <person name="St Leger R.J."/>
            <person name="Zhao G.P."/>
            <person name="Wang C."/>
            <person name="Feng M.G."/>
        </authorList>
    </citation>
    <scope>NUCLEOTIDE SEQUENCE [LARGE SCALE GENOMIC DNA]</scope>
    <source>
        <strain evidence="2 3">ARSEF 2860</strain>
    </source>
</reference>
<dbReference type="HOGENOM" id="CLU_019786_0_0_1"/>
<dbReference type="EMBL" id="JH725161">
    <property type="protein sequence ID" value="EJP65944.1"/>
    <property type="molecule type" value="Genomic_DNA"/>
</dbReference>
<feature type="region of interest" description="Disordered" evidence="1">
    <location>
        <begin position="45"/>
        <end position="68"/>
    </location>
</feature>
<dbReference type="Gene3D" id="1.25.40.10">
    <property type="entry name" value="Tetratricopeptide repeat domain"/>
    <property type="match status" value="1"/>
</dbReference>
<dbReference type="AlphaFoldDB" id="J4KNM1"/>
<protein>
    <submittedName>
        <fullName evidence="2">Pentatricopeptide repeat domain-containing protein</fullName>
    </submittedName>
</protein>
<gene>
    <name evidence="2" type="ORF">BBA_04915</name>
</gene>
<dbReference type="OrthoDB" id="185373at2759"/>
<feature type="compositionally biased region" description="Polar residues" evidence="1">
    <location>
        <begin position="799"/>
        <end position="814"/>
    </location>
</feature>
<keyword evidence="3" id="KW-1185">Reference proteome</keyword>
<feature type="compositionally biased region" description="Basic and acidic residues" evidence="1">
    <location>
        <begin position="815"/>
        <end position="824"/>
    </location>
</feature>
<dbReference type="Proteomes" id="UP000002762">
    <property type="component" value="Unassembled WGS sequence"/>
</dbReference>
<organism evidence="2 3">
    <name type="scientific">Beauveria bassiana (strain ARSEF 2860)</name>
    <name type="common">White muscardine disease fungus</name>
    <name type="synonym">Tritirachium shiotae</name>
    <dbReference type="NCBI Taxonomy" id="655819"/>
    <lineage>
        <taxon>Eukaryota</taxon>
        <taxon>Fungi</taxon>
        <taxon>Dikarya</taxon>
        <taxon>Ascomycota</taxon>
        <taxon>Pezizomycotina</taxon>
        <taxon>Sordariomycetes</taxon>
        <taxon>Hypocreomycetidae</taxon>
        <taxon>Hypocreales</taxon>
        <taxon>Cordycipitaceae</taxon>
        <taxon>Beauveria</taxon>
    </lineage>
</organism>
<evidence type="ECO:0000256" key="1">
    <source>
        <dbReference type="SAM" id="MobiDB-lite"/>
    </source>
</evidence>
<proteinExistence type="predicted"/>
<name>J4KNM1_BEAB2</name>